<gene>
    <name evidence="3" type="ORF">SAMN04487820_10778</name>
</gene>
<evidence type="ECO:0000313" key="3">
    <source>
        <dbReference type="EMBL" id="SDK37210.1"/>
    </source>
</evidence>
<evidence type="ECO:0000313" key="4">
    <source>
        <dbReference type="Proteomes" id="UP000199213"/>
    </source>
</evidence>
<evidence type="ECO:0000259" key="2">
    <source>
        <dbReference type="Pfam" id="PF04149"/>
    </source>
</evidence>
<dbReference type="Pfam" id="PF04149">
    <property type="entry name" value="DUF397"/>
    <property type="match status" value="1"/>
</dbReference>
<feature type="compositionally biased region" description="Basic and acidic residues" evidence="1">
    <location>
        <begin position="17"/>
        <end position="28"/>
    </location>
</feature>
<organism evidence="3 4">
    <name type="scientific">Actinopolyspora mzabensis</name>
    <dbReference type="NCBI Taxonomy" id="995066"/>
    <lineage>
        <taxon>Bacteria</taxon>
        <taxon>Bacillati</taxon>
        <taxon>Actinomycetota</taxon>
        <taxon>Actinomycetes</taxon>
        <taxon>Actinopolysporales</taxon>
        <taxon>Actinopolysporaceae</taxon>
        <taxon>Actinopolyspora</taxon>
    </lineage>
</organism>
<dbReference type="AlphaFoldDB" id="A0A1G9BDK8"/>
<reference evidence="4" key="1">
    <citation type="submission" date="2016-10" db="EMBL/GenBank/DDBJ databases">
        <authorList>
            <person name="Varghese N."/>
            <person name="Submissions S."/>
        </authorList>
    </citation>
    <scope>NUCLEOTIDE SEQUENCE [LARGE SCALE GENOMIC DNA]</scope>
    <source>
        <strain evidence="4">DSM 45460</strain>
    </source>
</reference>
<proteinExistence type="predicted"/>
<evidence type="ECO:0000256" key="1">
    <source>
        <dbReference type="SAM" id="MobiDB-lite"/>
    </source>
</evidence>
<dbReference type="Proteomes" id="UP000199213">
    <property type="component" value="Unassembled WGS sequence"/>
</dbReference>
<sequence>MSPDSLGLIAKIKDEMGARQAAPHDWRNSSRSGPHSSCVEVGRVGDGAAVRDTEDRSLGYFTTTSAQWQAFAQWQTFLHAVKTDRFS</sequence>
<feature type="domain" description="DUF397" evidence="2">
    <location>
        <begin position="25"/>
        <end position="72"/>
    </location>
</feature>
<accession>A0A1G9BDK8</accession>
<feature type="region of interest" description="Disordered" evidence="1">
    <location>
        <begin position="17"/>
        <end position="41"/>
    </location>
</feature>
<dbReference type="InterPro" id="IPR007278">
    <property type="entry name" value="DUF397"/>
</dbReference>
<dbReference type="EMBL" id="FNFM01000007">
    <property type="protein sequence ID" value="SDK37210.1"/>
    <property type="molecule type" value="Genomic_DNA"/>
</dbReference>
<keyword evidence="4" id="KW-1185">Reference proteome</keyword>
<name>A0A1G9BDK8_ACTMZ</name>
<protein>
    <recommendedName>
        <fullName evidence="2">DUF397 domain-containing protein</fullName>
    </recommendedName>
</protein>